<dbReference type="Gene3D" id="3.90.960.10">
    <property type="entry name" value="YbaK/aminoacyl-tRNA synthetase-associated domain"/>
    <property type="match status" value="1"/>
</dbReference>
<comment type="caution">
    <text evidence="2">The sequence shown here is derived from an EMBL/GenBank/DDBJ whole genome shotgun (WGS) entry which is preliminary data.</text>
</comment>
<dbReference type="InterPro" id="IPR036754">
    <property type="entry name" value="YbaK/aa-tRNA-synt-asso_dom_sf"/>
</dbReference>
<keyword evidence="3" id="KW-1185">Reference proteome</keyword>
<reference evidence="2 3" key="1">
    <citation type="submission" date="2022-06" db="EMBL/GenBank/DDBJ databases">
        <title>Genomic Encyclopedia of Type Strains, Phase I: the one thousand microbial genomes (KMG-I) project.</title>
        <authorList>
            <person name="Kyrpides N."/>
        </authorList>
    </citation>
    <scope>NUCLEOTIDE SEQUENCE [LARGE SCALE GENOMIC DNA]</scope>
    <source>
        <strain evidence="2 3">DSM 43889</strain>
    </source>
</reference>
<sequence length="186" mass="19042">MGTFSIGALGTEPATDHTDLLAEPVAAALAALPPDVARQFGVAEIDPDDSDTARFTERYEVPLDASANCVVVSGRRSGETRTAGCLVLATTRVDVNGAARRRLDVRKASFAAQRDAVELTGMEYGGITPLGLPPGWPLLVDEAVLTAPLVVLGSGVRHGKLVVPGAALLALPGAESLPGLGVPPVS</sequence>
<evidence type="ECO:0000313" key="2">
    <source>
        <dbReference type="EMBL" id="MCP2333301.1"/>
    </source>
</evidence>
<dbReference type="Pfam" id="PF04073">
    <property type="entry name" value="tRNA_edit"/>
    <property type="match status" value="1"/>
</dbReference>
<dbReference type="InterPro" id="IPR007214">
    <property type="entry name" value="YbaK/aa-tRNA-synth-assoc-dom"/>
</dbReference>
<dbReference type="Proteomes" id="UP000791080">
    <property type="component" value="Unassembled WGS sequence"/>
</dbReference>
<dbReference type="EMBL" id="AUBJ02000001">
    <property type="protein sequence ID" value="MCP2333301.1"/>
    <property type="molecule type" value="Genomic_DNA"/>
</dbReference>
<gene>
    <name evidence="2" type="ORF">G443_003571</name>
</gene>
<dbReference type="CDD" id="cd04939">
    <property type="entry name" value="PA2301"/>
    <property type="match status" value="1"/>
</dbReference>
<name>A0ABT1JME0_ACTCY</name>
<protein>
    <submittedName>
        <fullName evidence="2">Cys-tRNA(Pro) deacylase, prolyl-tRNA editing enzyme YbaK/EbsC</fullName>
    </submittedName>
</protein>
<dbReference type="SUPFAM" id="SSF55826">
    <property type="entry name" value="YbaK/ProRS associated domain"/>
    <property type="match status" value="1"/>
</dbReference>
<evidence type="ECO:0000313" key="3">
    <source>
        <dbReference type="Proteomes" id="UP000791080"/>
    </source>
</evidence>
<feature type="domain" description="YbaK/aminoacyl-tRNA synthetase-associated" evidence="1">
    <location>
        <begin position="52"/>
        <end position="169"/>
    </location>
</feature>
<organism evidence="2 3">
    <name type="scientific">Actinoalloteichus caeruleus DSM 43889</name>
    <dbReference type="NCBI Taxonomy" id="1120930"/>
    <lineage>
        <taxon>Bacteria</taxon>
        <taxon>Bacillati</taxon>
        <taxon>Actinomycetota</taxon>
        <taxon>Actinomycetes</taxon>
        <taxon>Pseudonocardiales</taxon>
        <taxon>Pseudonocardiaceae</taxon>
        <taxon>Actinoalloteichus</taxon>
        <taxon>Actinoalloteichus cyanogriseus</taxon>
    </lineage>
</organism>
<evidence type="ECO:0000259" key="1">
    <source>
        <dbReference type="Pfam" id="PF04073"/>
    </source>
</evidence>
<proteinExistence type="predicted"/>
<dbReference type="RefSeq" id="WP_026419612.1">
    <property type="nucleotide sequence ID" value="NZ_AUBJ02000001.1"/>
</dbReference>
<accession>A0ABT1JME0</accession>